<dbReference type="KEGG" id="ole:K0B96_12510"/>
<proteinExistence type="predicted"/>
<keyword evidence="1" id="KW-0472">Membrane</keyword>
<organism evidence="2 3">
    <name type="scientific">Horticoccus luteus</name>
    <dbReference type="NCBI Taxonomy" id="2862869"/>
    <lineage>
        <taxon>Bacteria</taxon>
        <taxon>Pseudomonadati</taxon>
        <taxon>Verrucomicrobiota</taxon>
        <taxon>Opitutia</taxon>
        <taxon>Opitutales</taxon>
        <taxon>Opitutaceae</taxon>
        <taxon>Horticoccus</taxon>
    </lineage>
</organism>
<dbReference type="RefSeq" id="WP_220161232.1">
    <property type="nucleotide sequence ID" value="NZ_CP080507.1"/>
</dbReference>
<accession>A0A8F9XJ00</accession>
<evidence type="ECO:0000313" key="2">
    <source>
        <dbReference type="EMBL" id="QYM78128.1"/>
    </source>
</evidence>
<sequence>MPFRFEILGVLGMVTTLAGIWLQWNQHWKRSDAEEALKDGKLSPAGAARRIRTWRVLAPTLTIAGTLILGVAGAGLFLT</sequence>
<keyword evidence="3" id="KW-1185">Reference proteome</keyword>
<dbReference type="EMBL" id="CP080507">
    <property type="protein sequence ID" value="QYM78128.1"/>
    <property type="molecule type" value="Genomic_DNA"/>
</dbReference>
<evidence type="ECO:0000256" key="1">
    <source>
        <dbReference type="SAM" id="Phobius"/>
    </source>
</evidence>
<evidence type="ECO:0000313" key="3">
    <source>
        <dbReference type="Proteomes" id="UP000825051"/>
    </source>
</evidence>
<name>A0A8F9XJ00_9BACT</name>
<feature type="transmembrane region" description="Helical" evidence="1">
    <location>
        <begin position="6"/>
        <end position="24"/>
    </location>
</feature>
<feature type="transmembrane region" description="Helical" evidence="1">
    <location>
        <begin position="56"/>
        <end position="78"/>
    </location>
</feature>
<dbReference type="Proteomes" id="UP000825051">
    <property type="component" value="Chromosome"/>
</dbReference>
<reference evidence="2" key="1">
    <citation type="submission" date="2021-08" db="EMBL/GenBank/DDBJ databases">
        <title>Genome of a novel bacterium of the phylum Verrucomicrobia, Oleiharenicola sp. KSB-15.</title>
        <authorList>
            <person name="Chung J.-H."/>
            <person name="Ahn J.-H."/>
            <person name="Yoon Y."/>
            <person name="Kim D.-Y."/>
            <person name="An S.-H."/>
            <person name="Park I."/>
            <person name="Yeon J."/>
        </authorList>
    </citation>
    <scope>NUCLEOTIDE SEQUENCE</scope>
    <source>
        <strain evidence="2">KSB-15</strain>
    </source>
</reference>
<gene>
    <name evidence="2" type="ORF">K0B96_12510</name>
</gene>
<protein>
    <submittedName>
        <fullName evidence="2">Uncharacterized protein</fullName>
    </submittedName>
</protein>
<dbReference type="AlphaFoldDB" id="A0A8F9XJ00"/>
<keyword evidence="1" id="KW-1133">Transmembrane helix</keyword>
<keyword evidence="1" id="KW-0812">Transmembrane</keyword>